<dbReference type="OrthoDB" id="5402974at2759"/>
<dbReference type="PROSITE" id="PS00658">
    <property type="entry name" value="FORK_HEAD_2"/>
    <property type="match status" value="1"/>
</dbReference>
<dbReference type="SMART" id="SM00339">
    <property type="entry name" value="FH"/>
    <property type="match status" value="1"/>
</dbReference>
<evidence type="ECO:0000256" key="1">
    <source>
        <dbReference type="ARBA" id="ARBA00023125"/>
    </source>
</evidence>
<dbReference type="PRINTS" id="PR00053">
    <property type="entry name" value="FORKHEAD"/>
</dbReference>
<dbReference type="GO" id="GO:0000086">
    <property type="term" value="P:G2/M transition of mitotic cell cycle"/>
    <property type="evidence" value="ECO:0007669"/>
    <property type="project" value="InterPro"/>
</dbReference>
<keyword evidence="1 2" id="KW-0238">DNA-binding</keyword>
<dbReference type="Gene3D" id="1.10.10.10">
    <property type="entry name" value="Winged helix-like DNA-binding domain superfamily/Winged helix DNA-binding domain"/>
    <property type="match status" value="1"/>
</dbReference>
<dbReference type="Proteomes" id="UP000597762">
    <property type="component" value="Unassembled WGS sequence"/>
</dbReference>
<dbReference type="GO" id="GO:0003700">
    <property type="term" value="F:DNA-binding transcription factor activity"/>
    <property type="evidence" value="ECO:0007669"/>
    <property type="project" value="InterPro"/>
</dbReference>
<feature type="DNA-binding region" description="Fork-head" evidence="2">
    <location>
        <begin position="177"/>
        <end position="252"/>
    </location>
</feature>
<gene>
    <name evidence="5" type="ORF">SPHA_70890</name>
</gene>
<dbReference type="SUPFAM" id="SSF46785">
    <property type="entry name" value="Winged helix' DNA-binding domain"/>
    <property type="match status" value="1"/>
</dbReference>
<dbReference type="GO" id="GO:0005634">
    <property type="term" value="C:nucleus"/>
    <property type="evidence" value="ECO:0007669"/>
    <property type="project" value="UniProtKB-SubCell"/>
</dbReference>
<dbReference type="PANTHER" id="PTHR46878">
    <property type="entry name" value="FORKHEAD BOX PROTEIN M1"/>
    <property type="match status" value="1"/>
</dbReference>
<dbReference type="InterPro" id="IPR001766">
    <property type="entry name" value="Fork_head_dom"/>
</dbReference>
<evidence type="ECO:0000313" key="5">
    <source>
        <dbReference type="EMBL" id="CAE1320649.1"/>
    </source>
</evidence>
<comment type="caution">
    <text evidence="5">The sequence shown here is derived from an EMBL/GenBank/DDBJ whole genome shotgun (WGS) entry which is preliminary data.</text>
</comment>
<dbReference type="InterPro" id="IPR036390">
    <property type="entry name" value="WH_DNA-bd_sf"/>
</dbReference>
<dbReference type="InterPro" id="IPR030456">
    <property type="entry name" value="TF_fork_head_CS_2"/>
</dbReference>
<dbReference type="GO" id="GO:0042127">
    <property type="term" value="P:regulation of cell population proliferation"/>
    <property type="evidence" value="ECO:0007669"/>
    <property type="project" value="TreeGrafter"/>
</dbReference>
<dbReference type="Pfam" id="PF00250">
    <property type="entry name" value="Forkhead"/>
    <property type="match status" value="1"/>
</dbReference>
<dbReference type="PANTHER" id="PTHR46878:SF1">
    <property type="entry name" value="FORKHEAD BOX PROTEIN M1"/>
    <property type="match status" value="1"/>
</dbReference>
<proteinExistence type="predicted"/>
<accession>A0A812EEK3</accession>
<evidence type="ECO:0000313" key="6">
    <source>
        <dbReference type="Proteomes" id="UP000597762"/>
    </source>
</evidence>
<dbReference type="InterPro" id="IPR036388">
    <property type="entry name" value="WH-like_DNA-bd_sf"/>
</dbReference>
<evidence type="ECO:0000256" key="2">
    <source>
        <dbReference type="PROSITE-ProRule" id="PRU00089"/>
    </source>
</evidence>
<evidence type="ECO:0000259" key="4">
    <source>
        <dbReference type="PROSITE" id="PS50039"/>
    </source>
</evidence>
<feature type="region of interest" description="Disordered" evidence="3">
    <location>
        <begin position="156"/>
        <end position="178"/>
    </location>
</feature>
<feature type="domain" description="Fork-head" evidence="4">
    <location>
        <begin position="177"/>
        <end position="252"/>
    </location>
</feature>
<dbReference type="EMBL" id="CAHIKZ030005192">
    <property type="protein sequence ID" value="CAE1320649.1"/>
    <property type="molecule type" value="Genomic_DNA"/>
</dbReference>
<dbReference type="PROSITE" id="PS50039">
    <property type="entry name" value="FORK_HEAD_3"/>
    <property type="match status" value="1"/>
</dbReference>
<organism evidence="5 6">
    <name type="scientific">Acanthosepion pharaonis</name>
    <name type="common">Pharaoh cuttlefish</name>
    <name type="synonym">Sepia pharaonis</name>
    <dbReference type="NCBI Taxonomy" id="158019"/>
    <lineage>
        <taxon>Eukaryota</taxon>
        <taxon>Metazoa</taxon>
        <taxon>Spiralia</taxon>
        <taxon>Lophotrochozoa</taxon>
        <taxon>Mollusca</taxon>
        <taxon>Cephalopoda</taxon>
        <taxon>Coleoidea</taxon>
        <taxon>Decapodiformes</taxon>
        <taxon>Sepiida</taxon>
        <taxon>Sepiina</taxon>
        <taxon>Sepiidae</taxon>
        <taxon>Acanthosepion</taxon>
    </lineage>
</organism>
<dbReference type="AlphaFoldDB" id="A0A812EEK3"/>
<sequence length="311" mass="34572">MWSKQSRKSPHETLLQPARKKINYAYSGSPDSPHIRRSISRLSNSDDIKRNLRNITDDDYDQGYSAPVSQVNFSRVTSPVAVTTITSSSPCNSIDSGFQSPTGLQSPPSGALSFSLASQLNSQSSPVLLNVTEKSHSLEEKDCELLVTPNAAARVESEFTTPSSAQTPKSDPQFNKRPSHSYEKLIKAALNSRQDKRMTLKEIRQWVENTYPFYKNSPNPGWKDSIRHNLSVSKLFVKESPKYGSYWKLTSSLKEPAMSPQVPSGPLPILPRPSVDPQTYVLVPLQYFCNPSQNNIPLIPQLSSTQNTSGE</sequence>
<name>A0A812EEK3_ACAPH</name>
<dbReference type="GO" id="GO:0006357">
    <property type="term" value="P:regulation of transcription by RNA polymerase II"/>
    <property type="evidence" value="ECO:0007669"/>
    <property type="project" value="TreeGrafter"/>
</dbReference>
<protein>
    <submittedName>
        <fullName evidence="5">FOXM</fullName>
    </submittedName>
</protein>
<dbReference type="InterPro" id="IPR042839">
    <property type="entry name" value="FOXM1"/>
</dbReference>
<comment type="subcellular location">
    <subcellularLocation>
        <location evidence="2">Nucleus</location>
    </subcellularLocation>
</comment>
<keyword evidence="2" id="KW-0539">Nucleus</keyword>
<keyword evidence="6" id="KW-1185">Reference proteome</keyword>
<dbReference type="GO" id="GO:0000977">
    <property type="term" value="F:RNA polymerase II transcription regulatory region sequence-specific DNA binding"/>
    <property type="evidence" value="ECO:0007669"/>
    <property type="project" value="TreeGrafter"/>
</dbReference>
<feature type="compositionally biased region" description="Polar residues" evidence="3">
    <location>
        <begin position="158"/>
        <end position="173"/>
    </location>
</feature>
<reference evidence="5" key="1">
    <citation type="submission" date="2021-01" db="EMBL/GenBank/DDBJ databases">
        <authorList>
            <person name="Li R."/>
            <person name="Bekaert M."/>
        </authorList>
    </citation>
    <scope>NUCLEOTIDE SEQUENCE</scope>
    <source>
        <strain evidence="5">Farmed</strain>
    </source>
</reference>
<evidence type="ECO:0000256" key="3">
    <source>
        <dbReference type="SAM" id="MobiDB-lite"/>
    </source>
</evidence>